<evidence type="ECO:0000313" key="10">
    <source>
        <dbReference type="Proteomes" id="UP000008037"/>
    </source>
</evidence>
<dbReference type="Gene3D" id="2.40.30.10">
    <property type="entry name" value="Translation factors"/>
    <property type="match status" value="2"/>
</dbReference>
<dbReference type="FunCoup" id="K0ILW8">
    <property type="interactions" value="92"/>
</dbReference>
<dbReference type="InterPro" id="IPR015760">
    <property type="entry name" value="TIF_IF2"/>
</dbReference>
<dbReference type="Proteomes" id="UP000008037">
    <property type="component" value="Chromosome"/>
</dbReference>
<dbReference type="GO" id="GO:0005525">
    <property type="term" value="F:GTP binding"/>
    <property type="evidence" value="ECO:0007669"/>
    <property type="project" value="UniProtKB-KW"/>
</dbReference>
<keyword evidence="10" id="KW-1185">Reference proteome</keyword>
<sequence>MTGPLYAKLAKAETPIPGLLVIDTPGHEVFANLRARGGSAADIAIVVVDVNKGFEAQTIESIDILKKRKVPFVVALNKVDMVTGWRASGRFISEEVKKQDPSVQMLLDEKAYAVVGTLSRLGFLSEVFWRVRDFTKEVAIVPISARTGVGIPELLAVLVGLTQQYMAKKLERHEGPAKGIVLESSEEVGLGPSANIILLDGTLRHGDIVVVGKRDGAVATKTKALLLPKPLDEMRDPRDKFKPVTEVVAAAGLKITSPDLEGVLAGSPLYVYDQKKGKEELEHLKSLVESEIKTAIVSNTETTGVILKCDTIGSLEAITDLLRKENVPIRMADIGNITRRDIVEASAVKENDRYLGVVLGFSVRVLDDAQKEAQDREVKIFNEQIIYNLVRSYTDWVAYQREHEELILFNELPPICKFQFMKGFIFRRNDPAVFGAEIQIGRLRQKVQVINEEGKKVGTVHQIQESGKAIEEATTGMQVAVSIKEPTIGRQINEGDIFYTDINSRQAKQLLERFNHRLNEKEKEVLDMLVAMKRKNDPTFGYL</sequence>
<feature type="domain" description="Tr-type G" evidence="8">
    <location>
        <begin position="1"/>
        <end position="166"/>
    </location>
</feature>
<comment type="function">
    <text evidence="7">Function in general translation initiation by promoting the binding of the formylmethionine-tRNA to ribosomes. Seems to function along with eIF-2.</text>
</comment>
<dbReference type="Pfam" id="PF11987">
    <property type="entry name" value="IF-2"/>
    <property type="match status" value="1"/>
</dbReference>
<dbReference type="GO" id="GO:0005737">
    <property type="term" value="C:cytoplasm"/>
    <property type="evidence" value="ECO:0007669"/>
    <property type="project" value="TreeGrafter"/>
</dbReference>
<dbReference type="SUPFAM" id="SSF52156">
    <property type="entry name" value="Initiation factor IF2/eIF5b, domain 3"/>
    <property type="match status" value="1"/>
</dbReference>
<dbReference type="PANTHER" id="PTHR43381">
    <property type="entry name" value="TRANSLATION INITIATION FACTOR IF-2-RELATED"/>
    <property type="match status" value="1"/>
</dbReference>
<evidence type="ECO:0000313" key="9">
    <source>
        <dbReference type="EMBL" id="AFU59747.1"/>
    </source>
</evidence>
<organism evidence="9 10">
    <name type="scientific">Nitrososphaera gargensis (strain Ga9.2)</name>
    <dbReference type="NCBI Taxonomy" id="1237085"/>
    <lineage>
        <taxon>Archaea</taxon>
        <taxon>Nitrososphaerota</taxon>
        <taxon>Nitrososphaeria</taxon>
        <taxon>Nitrososphaerales</taxon>
        <taxon>Nitrososphaeraceae</taxon>
        <taxon>Nitrososphaera</taxon>
    </lineage>
</organism>
<evidence type="ECO:0000256" key="6">
    <source>
        <dbReference type="NCBIfam" id="TIGR00491"/>
    </source>
</evidence>
<dbReference type="InterPro" id="IPR027417">
    <property type="entry name" value="P-loop_NTPase"/>
</dbReference>
<dbReference type="GO" id="GO:0003743">
    <property type="term" value="F:translation initiation factor activity"/>
    <property type="evidence" value="ECO:0007669"/>
    <property type="project" value="UniProtKB-UniRule"/>
</dbReference>
<dbReference type="PANTHER" id="PTHR43381:SF4">
    <property type="entry name" value="EUKARYOTIC TRANSLATION INITIATION FACTOR 5B"/>
    <property type="match status" value="1"/>
</dbReference>
<dbReference type="GO" id="GO:0003924">
    <property type="term" value="F:GTPase activity"/>
    <property type="evidence" value="ECO:0007669"/>
    <property type="project" value="InterPro"/>
</dbReference>
<dbReference type="CDD" id="cd16266">
    <property type="entry name" value="IF2_aeIF5B_IV"/>
    <property type="match status" value="1"/>
</dbReference>
<dbReference type="Gene3D" id="3.40.50.10050">
    <property type="entry name" value="Translation initiation factor IF- 2, domain 3"/>
    <property type="match status" value="1"/>
</dbReference>
<evidence type="ECO:0000256" key="5">
    <source>
        <dbReference type="ARBA" id="ARBA00023134"/>
    </source>
</evidence>
<dbReference type="CDD" id="cd03703">
    <property type="entry name" value="aeIF5B_II"/>
    <property type="match status" value="1"/>
</dbReference>
<accession>K0ILW8</accession>
<keyword evidence="5" id="KW-0342">GTP-binding</keyword>
<dbReference type="PROSITE" id="PS51722">
    <property type="entry name" value="G_TR_2"/>
    <property type="match status" value="1"/>
</dbReference>
<name>K0ILW8_NITGG</name>
<dbReference type="EMBL" id="CP002408">
    <property type="protein sequence ID" value="AFU59747.1"/>
    <property type="molecule type" value="Genomic_DNA"/>
</dbReference>
<dbReference type="InterPro" id="IPR004544">
    <property type="entry name" value="TF_aIF-2_arc"/>
</dbReference>
<keyword evidence="2 7" id="KW-0396">Initiation factor</keyword>
<evidence type="ECO:0000256" key="7">
    <source>
        <dbReference type="RuleBase" id="RU000644"/>
    </source>
</evidence>
<keyword evidence="3" id="KW-0547">Nucleotide-binding</keyword>
<evidence type="ECO:0000256" key="1">
    <source>
        <dbReference type="ARBA" id="ARBA00007733"/>
    </source>
</evidence>
<dbReference type="NCBIfam" id="NF003078">
    <property type="entry name" value="PRK04004.1"/>
    <property type="match status" value="1"/>
</dbReference>
<dbReference type="InterPro" id="IPR009000">
    <property type="entry name" value="Transl_B-barrel_sf"/>
</dbReference>
<dbReference type="InterPro" id="IPR023115">
    <property type="entry name" value="TIF_IF2_dom3"/>
</dbReference>
<dbReference type="NCBIfam" id="TIGR00491">
    <property type="entry name" value="aIF-2"/>
    <property type="match status" value="1"/>
</dbReference>
<dbReference type="FunFam" id="3.40.50.10050:FF:000001">
    <property type="entry name" value="Translation initiation factor IF-2"/>
    <property type="match status" value="1"/>
</dbReference>
<dbReference type="AlphaFoldDB" id="K0ILW8"/>
<gene>
    <name evidence="9" type="primary">aIF-2</name>
    <name evidence="9" type="ordered locus">Ngar_c28270</name>
</gene>
<dbReference type="HOGENOM" id="CLU_002656_3_3_2"/>
<dbReference type="InParanoid" id="K0ILW8"/>
<proteinExistence type="inferred from homology"/>
<evidence type="ECO:0000256" key="2">
    <source>
        <dbReference type="ARBA" id="ARBA00022540"/>
    </source>
</evidence>
<dbReference type="SUPFAM" id="SSF50447">
    <property type="entry name" value="Translation proteins"/>
    <property type="match status" value="1"/>
</dbReference>
<dbReference type="SUPFAM" id="SSF52540">
    <property type="entry name" value="P-loop containing nucleoside triphosphate hydrolases"/>
    <property type="match status" value="1"/>
</dbReference>
<dbReference type="Pfam" id="PF00009">
    <property type="entry name" value="GTP_EFTU"/>
    <property type="match status" value="1"/>
</dbReference>
<dbReference type="PATRIC" id="fig|1237085.11.peg.2792"/>
<reference evidence="9 10" key="1">
    <citation type="journal article" date="2012" name="Environ. Microbiol.">
        <title>The genome of the ammonia-oxidizing Candidatus Nitrososphaera gargensis: insights into metabolic versatility and environmental adaptations.</title>
        <authorList>
            <person name="Spang A."/>
            <person name="Poehlein A."/>
            <person name="Offre P."/>
            <person name="Zumbragel S."/>
            <person name="Haider S."/>
            <person name="Rychlik N."/>
            <person name="Nowka B."/>
            <person name="Schmeisser C."/>
            <person name="Lebedeva E.V."/>
            <person name="Rattei T."/>
            <person name="Bohm C."/>
            <person name="Schmid M."/>
            <person name="Galushko A."/>
            <person name="Hatzenpichler R."/>
            <person name="Weinmaier T."/>
            <person name="Daniel R."/>
            <person name="Schleper C."/>
            <person name="Spieck E."/>
            <person name="Streit W."/>
            <person name="Wagner M."/>
        </authorList>
    </citation>
    <scope>NUCLEOTIDE SEQUENCE [LARGE SCALE GENOMIC DNA]</scope>
    <source>
        <strain evidence="10">Ga9.2</strain>
    </source>
</reference>
<dbReference type="InterPro" id="IPR000795">
    <property type="entry name" value="T_Tr_GTP-bd_dom"/>
</dbReference>
<dbReference type="STRING" id="1237085.Ngar_c28270"/>
<evidence type="ECO:0000259" key="8">
    <source>
        <dbReference type="PROSITE" id="PS51722"/>
    </source>
</evidence>
<dbReference type="InterPro" id="IPR029459">
    <property type="entry name" value="EFTU-type"/>
</dbReference>
<evidence type="ECO:0000256" key="4">
    <source>
        <dbReference type="ARBA" id="ARBA00022917"/>
    </source>
</evidence>
<dbReference type="Gene3D" id="3.40.50.300">
    <property type="entry name" value="P-loop containing nucleotide triphosphate hydrolases"/>
    <property type="match status" value="1"/>
</dbReference>
<protein>
    <recommendedName>
        <fullName evidence="6 7">Translation initiation factor IF-2</fullName>
    </recommendedName>
</protein>
<keyword evidence="4 7" id="KW-0648">Protein biosynthesis</keyword>
<dbReference type="Pfam" id="PF14578">
    <property type="entry name" value="GTP_EFTU_D4"/>
    <property type="match status" value="1"/>
</dbReference>
<dbReference type="InterPro" id="IPR036925">
    <property type="entry name" value="TIF_IF2_dom3_sf"/>
</dbReference>
<comment type="similarity">
    <text evidence="1 7">Belongs to the TRAFAC class translation factor GTPase superfamily. Classic translation factor GTPase family. IF-2 subfamily.</text>
</comment>
<dbReference type="KEGG" id="nga:Ngar_c28270"/>
<evidence type="ECO:0000256" key="3">
    <source>
        <dbReference type="ARBA" id="ARBA00022741"/>
    </source>
</evidence>